<proteinExistence type="inferred from homology"/>
<evidence type="ECO:0000256" key="1">
    <source>
        <dbReference type="ARBA" id="ARBA00004994"/>
    </source>
</evidence>
<dbReference type="EC" id="1.1.1.169" evidence="3 10"/>
<evidence type="ECO:0000259" key="11">
    <source>
        <dbReference type="Pfam" id="PF02558"/>
    </source>
</evidence>
<feature type="domain" description="Ketopantoate reductase N-terminal" evidence="11">
    <location>
        <begin position="14"/>
        <end position="152"/>
    </location>
</feature>
<dbReference type="InterPro" id="IPR051402">
    <property type="entry name" value="KPR-Related"/>
</dbReference>
<dbReference type="InterPro" id="IPR013328">
    <property type="entry name" value="6PGD_dom2"/>
</dbReference>
<dbReference type="InterPro" id="IPR013752">
    <property type="entry name" value="KPA_reductase"/>
</dbReference>
<evidence type="ECO:0000256" key="5">
    <source>
        <dbReference type="ARBA" id="ARBA00022655"/>
    </source>
</evidence>
<protein>
    <recommendedName>
        <fullName evidence="4 10">2-dehydropantoate 2-reductase</fullName>
        <ecNumber evidence="3 10">1.1.1.169</ecNumber>
    </recommendedName>
    <alternativeName>
        <fullName evidence="8 10">Ketopantoate reductase</fullName>
    </alternativeName>
</protein>
<keyword evidence="5 10" id="KW-0566">Pantothenate biosynthesis</keyword>
<comment type="similarity">
    <text evidence="2 10">Belongs to the ketopantoate reductase family.</text>
</comment>
<evidence type="ECO:0000256" key="3">
    <source>
        <dbReference type="ARBA" id="ARBA00013014"/>
    </source>
</evidence>
<evidence type="ECO:0000313" key="14">
    <source>
        <dbReference type="Proteomes" id="UP000249130"/>
    </source>
</evidence>
<evidence type="ECO:0000313" key="13">
    <source>
        <dbReference type="EMBL" id="RAI45583.1"/>
    </source>
</evidence>
<comment type="caution">
    <text evidence="13">The sequence shown here is derived from an EMBL/GenBank/DDBJ whole genome shotgun (WGS) entry which is preliminary data.</text>
</comment>
<dbReference type="UniPathway" id="UPA00028">
    <property type="reaction ID" value="UER00004"/>
</dbReference>
<dbReference type="Pfam" id="PF02558">
    <property type="entry name" value="ApbA"/>
    <property type="match status" value="1"/>
</dbReference>
<dbReference type="Pfam" id="PF08546">
    <property type="entry name" value="ApbA_C"/>
    <property type="match status" value="1"/>
</dbReference>
<dbReference type="GO" id="GO:0005737">
    <property type="term" value="C:cytoplasm"/>
    <property type="evidence" value="ECO:0007669"/>
    <property type="project" value="TreeGrafter"/>
</dbReference>
<comment type="catalytic activity">
    <reaction evidence="9 10">
        <text>(R)-pantoate + NADP(+) = 2-dehydropantoate + NADPH + H(+)</text>
        <dbReference type="Rhea" id="RHEA:16233"/>
        <dbReference type="ChEBI" id="CHEBI:11561"/>
        <dbReference type="ChEBI" id="CHEBI:15378"/>
        <dbReference type="ChEBI" id="CHEBI:15980"/>
        <dbReference type="ChEBI" id="CHEBI:57783"/>
        <dbReference type="ChEBI" id="CHEBI:58349"/>
        <dbReference type="EC" id="1.1.1.169"/>
    </reaction>
</comment>
<evidence type="ECO:0000256" key="9">
    <source>
        <dbReference type="ARBA" id="ARBA00048793"/>
    </source>
</evidence>
<dbReference type="Gene3D" id="1.10.1040.10">
    <property type="entry name" value="N-(1-d-carboxylethyl)-l-norvaline Dehydrogenase, domain 2"/>
    <property type="match status" value="1"/>
</dbReference>
<dbReference type="SUPFAM" id="SSF51735">
    <property type="entry name" value="NAD(P)-binding Rossmann-fold domains"/>
    <property type="match status" value="1"/>
</dbReference>
<reference evidence="13 14" key="1">
    <citation type="submission" date="2017-07" db="EMBL/GenBank/DDBJ databases">
        <title>Draft Genome Sequences of Select Purple Nonsulfur Bacteria.</title>
        <authorList>
            <person name="Lasarre B."/>
            <person name="Mckinlay J.B."/>
        </authorList>
    </citation>
    <scope>NUCLEOTIDE SEQUENCE [LARGE SCALE GENOMIC DNA]</scope>
    <source>
        <strain evidence="13 14">DSM 5909</strain>
    </source>
</reference>
<name>A0A327L6P7_9BRAD</name>
<dbReference type="InterPro" id="IPR036291">
    <property type="entry name" value="NAD(P)-bd_dom_sf"/>
</dbReference>
<dbReference type="AlphaFoldDB" id="A0A327L6P7"/>
<keyword evidence="14" id="KW-1185">Reference proteome</keyword>
<evidence type="ECO:0000259" key="12">
    <source>
        <dbReference type="Pfam" id="PF08546"/>
    </source>
</evidence>
<evidence type="ECO:0000256" key="10">
    <source>
        <dbReference type="RuleBase" id="RU362068"/>
    </source>
</evidence>
<dbReference type="OrthoDB" id="9796561at2"/>
<evidence type="ECO:0000256" key="4">
    <source>
        <dbReference type="ARBA" id="ARBA00019465"/>
    </source>
</evidence>
<keyword evidence="6 10" id="KW-0521">NADP</keyword>
<organism evidence="13 14">
    <name type="scientific">Rhodoplanes roseus</name>
    <dbReference type="NCBI Taxonomy" id="29409"/>
    <lineage>
        <taxon>Bacteria</taxon>
        <taxon>Pseudomonadati</taxon>
        <taxon>Pseudomonadota</taxon>
        <taxon>Alphaproteobacteria</taxon>
        <taxon>Hyphomicrobiales</taxon>
        <taxon>Nitrobacteraceae</taxon>
        <taxon>Rhodoplanes</taxon>
    </lineage>
</organism>
<dbReference type="PANTHER" id="PTHR21708:SF26">
    <property type="entry name" value="2-DEHYDROPANTOATE 2-REDUCTASE"/>
    <property type="match status" value="1"/>
</dbReference>
<gene>
    <name evidence="13" type="ORF">CH341_03240</name>
</gene>
<dbReference type="InterPro" id="IPR003710">
    <property type="entry name" value="ApbA"/>
</dbReference>
<dbReference type="GO" id="GO:0008677">
    <property type="term" value="F:2-dehydropantoate 2-reductase activity"/>
    <property type="evidence" value="ECO:0007669"/>
    <property type="project" value="UniProtKB-EC"/>
</dbReference>
<comment type="function">
    <text evidence="10">Catalyzes the NADPH-dependent reduction of ketopantoate into pantoic acid.</text>
</comment>
<dbReference type="NCBIfam" id="NF005091">
    <property type="entry name" value="PRK06522.2-2"/>
    <property type="match status" value="1"/>
</dbReference>
<sequence>MCVSQQPRPSAQRIAIVGLGGIGGVVAASVVHAGHHDVVACVRRPLERLTAERPDGTIVVPLRSLADPAAATPVDWVLLCTKAHETASAAPWLARLCGPGTRVAVLQNGIHQARRVGPFAGAARVVPTVVYYNGERLAADRVRLRHAGPHDLAMADDADGRALAALLAGTTLRLLVTPELDTLAWRKLLLNVTANPITALTLQRQAVLRRDDVKALCLAVLQEAVAVGRADGAALAVDEAPRAFDYLMNYPPEAGTSMYYDRLAGRGFEVEALTGAVVAAGERHGVPTPLNRAFLALLRAISDAATNAAA</sequence>
<dbReference type="Proteomes" id="UP000249130">
    <property type="component" value="Unassembled WGS sequence"/>
</dbReference>
<dbReference type="SUPFAM" id="SSF48179">
    <property type="entry name" value="6-phosphogluconate dehydrogenase C-terminal domain-like"/>
    <property type="match status" value="1"/>
</dbReference>
<dbReference type="PANTHER" id="PTHR21708">
    <property type="entry name" value="PROBABLE 2-DEHYDROPANTOATE 2-REDUCTASE"/>
    <property type="match status" value="1"/>
</dbReference>
<dbReference type="NCBIfam" id="TIGR00745">
    <property type="entry name" value="apbA_panE"/>
    <property type="match status" value="1"/>
</dbReference>
<dbReference type="Gene3D" id="3.40.50.720">
    <property type="entry name" value="NAD(P)-binding Rossmann-like Domain"/>
    <property type="match status" value="1"/>
</dbReference>
<evidence type="ECO:0000256" key="6">
    <source>
        <dbReference type="ARBA" id="ARBA00022857"/>
    </source>
</evidence>
<evidence type="ECO:0000256" key="8">
    <source>
        <dbReference type="ARBA" id="ARBA00032024"/>
    </source>
</evidence>
<comment type="pathway">
    <text evidence="1 10">Cofactor biosynthesis; (R)-pantothenate biosynthesis; (R)-pantoate from 3-methyl-2-oxobutanoate: step 2/2.</text>
</comment>
<keyword evidence="7 10" id="KW-0560">Oxidoreductase</keyword>
<evidence type="ECO:0000256" key="2">
    <source>
        <dbReference type="ARBA" id="ARBA00007870"/>
    </source>
</evidence>
<accession>A0A327L6P7</accession>
<dbReference type="InterPro" id="IPR013332">
    <property type="entry name" value="KPR_N"/>
</dbReference>
<dbReference type="GO" id="GO:0015940">
    <property type="term" value="P:pantothenate biosynthetic process"/>
    <property type="evidence" value="ECO:0007669"/>
    <property type="project" value="UniProtKB-UniPathway"/>
</dbReference>
<feature type="domain" description="Ketopantoate reductase C-terminal" evidence="12">
    <location>
        <begin position="182"/>
        <end position="301"/>
    </location>
</feature>
<dbReference type="EMBL" id="NPEX01000012">
    <property type="protein sequence ID" value="RAI45583.1"/>
    <property type="molecule type" value="Genomic_DNA"/>
</dbReference>
<dbReference type="InterPro" id="IPR008927">
    <property type="entry name" value="6-PGluconate_DH-like_C_sf"/>
</dbReference>
<evidence type="ECO:0000256" key="7">
    <source>
        <dbReference type="ARBA" id="ARBA00023002"/>
    </source>
</evidence>